<evidence type="ECO:0000313" key="2">
    <source>
        <dbReference type="EMBL" id="UXD88478.1"/>
    </source>
</evidence>
<proteinExistence type="predicted"/>
<feature type="transmembrane region" description="Helical" evidence="1">
    <location>
        <begin position="118"/>
        <end position="135"/>
    </location>
</feature>
<protein>
    <submittedName>
        <fullName evidence="2">DUF2878 domain-containing protein</fullName>
    </submittedName>
</protein>
<keyword evidence="1" id="KW-0812">Transmembrane</keyword>
<evidence type="ECO:0000256" key="1">
    <source>
        <dbReference type="SAM" id="Phobius"/>
    </source>
</evidence>
<keyword evidence="3" id="KW-1185">Reference proteome</keyword>
<feature type="transmembrane region" description="Helical" evidence="1">
    <location>
        <begin position="147"/>
        <end position="164"/>
    </location>
</feature>
<dbReference type="EMBL" id="CP054475">
    <property type="protein sequence ID" value="UXD88478.1"/>
    <property type="molecule type" value="Genomic_DNA"/>
</dbReference>
<keyword evidence="1" id="KW-0472">Membrane</keyword>
<feature type="transmembrane region" description="Helical" evidence="1">
    <location>
        <begin position="20"/>
        <end position="48"/>
    </location>
</feature>
<organism evidence="2 3">
    <name type="scientific">Thalassolituus hydrocarboniclasticus</name>
    <dbReference type="NCBI Taxonomy" id="2742796"/>
    <lineage>
        <taxon>Bacteria</taxon>
        <taxon>Pseudomonadati</taxon>
        <taxon>Pseudomonadota</taxon>
        <taxon>Gammaproteobacteria</taxon>
        <taxon>Oceanospirillales</taxon>
        <taxon>Oceanospirillaceae</taxon>
        <taxon>Thalassolituus</taxon>
    </lineage>
</organism>
<feature type="transmembrane region" description="Helical" evidence="1">
    <location>
        <begin position="89"/>
        <end position="106"/>
    </location>
</feature>
<reference evidence="3" key="1">
    <citation type="submission" date="2020-06" db="EMBL/GenBank/DDBJ databases">
        <title>Thalassolituus marinus alknpb1M-1, a hydrocarbon-degrading bacterium isolated from the deep-sea overlying water using an in-situ strategy from the South China Sea basin.</title>
        <authorList>
            <person name="Dong C."/>
            <person name="Chen Y."/>
            <person name="Shao Z."/>
        </authorList>
    </citation>
    <scope>NUCLEOTIDE SEQUENCE [LARGE SCALE GENOMIC DNA]</scope>
    <source>
        <strain evidence="3">alknpb1M-1</strain>
    </source>
</reference>
<name>A0ABY6AF39_9GAMM</name>
<dbReference type="Pfam" id="PF11086">
    <property type="entry name" value="DUF2878"/>
    <property type="match status" value="1"/>
</dbReference>
<dbReference type="Proteomes" id="UP001065322">
    <property type="component" value="Chromosome"/>
</dbReference>
<accession>A0ABY6AF39</accession>
<evidence type="ECO:0000313" key="3">
    <source>
        <dbReference type="Proteomes" id="UP001065322"/>
    </source>
</evidence>
<sequence length="169" mass="18552">MNALQKHISAGTKTAQLINIIGFQLCWAACVIGGNIWALLCVFLFMLWHWTQRKPGELKLIILLTLTGTLFDSILMHLGVLLFPSHGGVVIPLWLILLWCSFAATLRHSLAWLLQRPLLASVLAAISAPWSYYAGSLFDAVSLTYPALPVIAVAWAVLLGFISVNSRGK</sequence>
<gene>
    <name evidence="2" type="ORF">HUF19_14045</name>
</gene>
<keyword evidence="1" id="KW-1133">Transmembrane helix</keyword>
<dbReference type="RefSeq" id="WP_260997211.1">
    <property type="nucleotide sequence ID" value="NZ_CP054475.1"/>
</dbReference>
<feature type="transmembrane region" description="Helical" evidence="1">
    <location>
        <begin position="60"/>
        <end position="83"/>
    </location>
</feature>
<dbReference type="InterPro" id="IPR021306">
    <property type="entry name" value="DUF2878"/>
</dbReference>